<keyword evidence="1" id="KW-0963">Cytoplasm</keyword>
<dbReference type="AlphaFoldDB" id="A0A7W7LGF1"/>
<sequence>MAVNKAELVVALKEGRLAYELGEQVADCPYPPGDPLRAAWLRGWAAARDEREGGAGEG</sequence>
<evidence type="ECO:0000313" key="3">
    <source>
        <dbReference type="EMBL" id="MBB4889765.1"/>
    </source>
</evidence>
<proteinExistence type="predicted"/>
<dbReference type="RefSeq" id="WP_184738471.1">
    <property type="nucleotide sequence ID" value="NZ_BMRW01000013.1"/>
</dbReference>
<evidence type="ECO:0000256" key="1">
    <source>
        <dbReference type="ARBA" id="ARBA00022490"/>
    </source>
</evidence>
<dbReference type="Proteomes" id="UP000556436">
    <property type="component" value="Unassembled WGS sequence"/>
</dbReference>
<evidence type="ECO:0000256" key="2">
    <source>
        <dbReference type="ARBA" id="ARBA00022845"/>
    </source>
</evidence>
<dbReference type="InterPro" id="IPR007040">
    <property type="entry name" value="Ribosome_modulation_factor"/>
</dbReference>
<evidence type="ECO:0000313" key="4">
    <source>
        <dbReference type="Proteomes" id="UP000556436"/>
    </source>
</evidence>
<dbReference type="NCBIfam" id="NF041886">
    <property type="entry name" value="Rmf_CrpP_fam"/>
    <property type="match status" value="1"/>
</dbReference>
<keyword evidence="2" id="KW-0810">Translation regulation</keyword>
<dbReference type="Gene3D" id="1.10.10.620">
    <property type="entry name" value="ribosome modulation factor like domain"/>
    <property type="match status" value="1"/>
</dbReference>
<comment type="caution">
    <text evidence="3">The sequence shown here is derived from an EMBL/GenBank/DDBJ whole genome shotgun (WGS) entry which is preliminary data.</text>
</comment>
<dbReference type="EMBL" id="JACHJG010000015">
    <property type="protein sequence ID" value="MBB4889765.1"/>
    <property type="molecule type" value="Genomic_DNA"/>
</dbReference>
<dbReference type="GO" id="GO:0006417">
    <property type="term" value="P:regulation of translation"/>
    <property type="evidence" value="ECO:0007669"/>
    <property type="project" value="UniProtKB-KW"/>
</dbReference>
<accession>A0A7W7LGF1</accession>
<gene>
    <name evidence="3" type="ORF">FHS38_005841</name>
</gene>
<protein>
    <submittedName>
        <fullName evidence="3">Ribosome modulation factor</fullName>
    </submittedName>
</protein>
<reference evidence="3 4" key="1">
    <citation type="submission" date="2020-08" db="EMBL/GenBank/DDBJ databases">
        <title>Genomic Encyclopedia of Type Strains, Phase III (KMG-III): the genomes of soil and plant-associated and newly described type strains.</title>
        <authorList>
            <person name="Whitman W."/>
        </authorList>
    </citation>
    <scope>NUCLEOTIDE SEQUENCE [LARGE SCALE GENOMIC DNA]</scope>
    <source>
        <strain evidence="3 4">CECT 3265</strain>
    </source>
</reference>
<organism evidence="3 4">
    <name type="scientific">Streptomyces netropsis</name>
    <name type="common">Streptoverticillium netropsis</name>
    <dbReference type="NCBI Taxonomy" id="55404"/>
    <lineage>
        <taxon>Bacteria</taxon>
        <taxon>Bacillati</taxon>
        <taxon>Actinomycetota</taxon>
        <taxon>Actinomycetes</taxon>
        <taxon>Kitasatosporales</taxon>
        <taxon>Streptomycetaceae</taxon>
        <taxon>Streptomyces</taxon>
    </lineage>
</organism>
<name>A0A7W7LGF1_STRNE</name>
<dbReference type="Pfam" id="PF04957">
    <property type="entry name" value="RMF"/>
    <property type="match status" value="1"/>
</dbReference>
<keyword evidence="4" id="KW-1185">Reference proteome</keyword>
<dbReference type="InterPro" id="IPR023200">
    <property type="entry name" value="RMF_sf"/>
</dbReference>